<keyword evidence="2" id="KW-0812">Transmembrane</keyword>
<feature type="non-terminal residue" evidence="3">
    <location>
        <position position="1"/>
    </location>
</feature>
<sequence length="251" mass="25340">EDDLLEEVGDGRGSSGALRRLLRLRLARAPIDNSPLSPSPAAPPAVVLASPRPVQSTYLLALAGMAGPSSSSSRTGGGGGGGGTGGKEGVAPQGFSSSSVPVVVISSSSTSSTSSSSPAGKGVGEAASEAAVLAAAVMELEISRGQRRPAVPVVEGAAAVPGCYRAHMSRGPSRDVLVVGLAMTFLLVIVAVEAWGVVCSRVRSATPKTWWKRRGAIRLEEDETRTNSGRLSVGAGDDLPEVVTGKEEGSL</sequence>
<name>A0AA38VFH3_9PEZI</name>
<evidence type="ECO:0000313" key="3">
    <source>
        <dbReference type="EMBL" id="KAJ9129896.1"/>
    </source>
</evidence>
<feature type="region of interest" description="Disordered" evidence="1">
    <location>
        <begin position="65"/>
        <end position="96"/>
    </location>
</feature>
<protein>
    <submittedName>
        <fullName evidence="3">Uncharacterized protein</fullName>
    </submittedName>
</protein>
<dbReference type="Proteomes" id="UP001174694">
    <property type="component" value="Unassembled WGS sequence"/>
</dbReference>
<feature type="compositionally biased region" description="Gly residues" evidence="1">
    <location>
        <begin position="75"/>
        <end position="88"/>
    </location>
</feature>
<reference evidence="3" key="1">
    <citation type="submission" date="2022-07" db="EMBL/GenBank/DDBJ databases">
        <title>Fungi with potential for degradation of polypropylene.</title>
        <authorList>
            <person name="Gostincar C."/>
        </authorList>
    </citation>
    <scope>NUCLEOTIDE SEQUENCE</scope>
    <source>
        <strain evidence="3">EXF-13308</strain>
    </source>
</reference>
<keyword evidence="2" id="KW-0472">Membrane</keyword>
<dbReference type="AlphaFoldDB" id="A0AA38VFH3"/>
<feature type="transmembrane region" description="Helical" evidence="2">
    <location>
        <begin position="176"/>
        <end position="198"/>
    </location>
</feature>
<dbReference type="EMBL" id="JANBVO010000123">
    <property type="protein sequence ID" value="KAJ9129896.1"/>
    <property type="molecule type" value="Genomic_DNA"/>
</dbReference>
<gene>
    <name evidence="3" type="ORF">NKR23_g12420</name>
</gene>
<keyword evidence="2" id="KW-1133">Transmembrane helix</keyword>
<evidence type="ECO:0000256" key="1">
    <source>
        <dbReference type="SAM" id="MobiDB-lite"/>
    </source>
</evidence>
<feature type="region of interest" description="Disordered" evidence="1">
    <location>
        <begin position="224"/>
        <end position="251"/>
    </location>
</feature>
<evidence type="ECO:0000313" key="4">
    <source>
        <dbReference type="Proteomes" id="UP001174694"/>
    </source>
</evidence>
<accession>A0AA38VFH3</accession>
<proteinExistence type="predicted"/>
<keyword evidence="4" id="KW-1185">Reference proteome</keyword>
<evidence type="ECO:0000256" key="2">
    <source>
        <dbReference type="SAM" id="Phobius"/>
    </source>
</evidence>
<comment type="caution">
    <text evidence="3">The sequence shown here is derived from an EMBL/GenBank/DDBJ whole genome shotgun (WGS) entry which is preliminary data.</text>
</comment>
<organism evidence="3 4">
    <name type="scientific">Pleurostoma richardsiae</name>
    <dbReference type="NCBI Taxonomy" id="41990"/>
    <lineage>
        <taxon>Eukaryota</taxon>
        <taxon>Fungi</taxon>
        <taxon>Dikarya</taxon>
        <taxon>Ascomycota</taxon>
        <taxon>Pezizomycotina</taxon>
        <taxon>Sordariomycetes</taxon>
        <taxon>Sordariomycetidae</taxon>
        <taxon>Calosphaeriales</taxon>
        <taxon>Pleurostomataceae</taxon>
        <taxon>Pleurostoma</taxon>
    </lineage>
</organism>